<dbReference type="InterPro" id="IPR011152">
    <property type="entry name" value="Pesterase_MJ0912"/>
</dbReference>
<evidence type="ECO:0000313" key="4">
    <source>
        <dbReference type="Proteomes" id="UP000317332"/>
    </source>
</evidence>
<reference evidence="3 4" key="1">
    <citation type="submission" date="2019-06" db="EMBL/GenBank/DDBJ databases">
        <title>Flavobacteriaceae Paucihalobacterium erythroidium CWB-1, complete genome.</title>
        <authorList>
            <person name="Wu S."/>
        </authorList>
    </citation>
    <scope>NUCLEOTIDE SEQUENCE [LARGE SCALE GENOMIC DNA]</scope>
    <source>
        <strain evidence="3 4">CWB-1</strain>
    </source>
</reference>
<gene>
    <name evidence="3" type="ORF">FJ651_03355</name>
</gene>
<dbReference type="PANTHER" id="PTHR42850:SF2">
    <property type="entry name" value="BLL5683 PROTEIN"/>
    <property type="match status" value="1"/>
</dbReference>
<protein>
    <submittedName>
        <fullName evidence="3">Metallophosphoesterase family protein</fullName>
    </submittedName>
</protein>
<dbReference type="AlphaFoldDB" id="A0A506PQU0"/>
<name>A0A506PQU0_9FLAO</name>
<dbReference type="OrthoDB" id="9813918at2"/>
<evidence type="ECO:0000256" key="1">
    <source>
        <dbReference type="ARBA" id="ARBA00008950"/>
    </source>
</evidence>
<dbReference type="InterPro" id="IPR050126">
    <property type="entry name" value="Ap4A_hydrolase"/>
</dbReference>
<keyword evidence="4" id="KW-1185">Reference proteome</keyword>
<dbReference type="Pfam" id="PF12850">
    <property type="entry name" value="Metallophos_2"/>
    <property type="match status" value="1"/>
</dbReference>
<dbReference type="RefSeq" id="WP_140988979.1">
    <property type="nucleotide sequence ID" value="NZ_VHIQ01000001.1"/>
</dbReference>
<comment type="caution">
    <text evidence="3">The sequence shown here is derived from an EMBL/GenBank/DDBJ whole genome shotgun (WGS) entry which is preliminary data.</text>
</comment>
<dbReference type="PANTHER" id="PTHR42850">
    <property type="entry name" value="METALLOPHOSPHOESTERASE"/>
    <property type="match status" value="1"/>
</dbReference>
<sequence>MKIAVISDIHGNYDALVVVLKKAKKEHVEHLLILGDIVGYYYHPDKILELISEWSYDIIKGNHEKILEDLIANPGLAASIRLKYGSGHQEALNKLTEEQLSFLRGLPETKSVQFDNISLLMCHGSPWSNDYYIYPDCEKEILSKCDSKEHDFVLIGHSHYAFTIKTENSILINPGSVGQSRQAGGKATWCIINTENGCIQMLSTDYNTENLLKDIAKKDQDIEYLTKVLIRN</sequence>
<dbReference type="GO" id="GO:0016791">
    <property type="term" value="F:phosphatase activity"/>
    <property type="evidence" value="ECO:0007669"/>
    <property type="project" value="TreeGrafter"/>
</dbReference>
<organism evidence="3 4">
    <name type="scientific">Paucihalobacter ruber</name>
    <dbReference type="NCBI Taxonomy" id="2567861"/>
    <lineage>
        <taxon>Bacteria</taxon>
        <taxon>Pseudomonadati</taxon>
        <taxon>Bacteroidota</taxon>
        <taxon>Flavobacteriia</taxon>
        <taxon>Flavobacteriales</taxon>
        <taxon>Flavobacteriaceae</taxon>
        <taxon>Paucihalobacter</taxon>
    </lineage>
</organism>
<dbReference type="EMBL" id="VHIQ01000001">
    <property type="protein sequence ID" value="TPV35969.1"/>
    <property type="molecule type" value="Genomic_DNA"/>
</dbReference>
<dbReference type="PIRSF" id="PIRSF000883">
    <property type="entry name" value="Pesterase_MJ0912"/>
    <property type="match status" value="1"/>
</dbReference>
<dbReference type="GO" id="GO:0005737">
    <property type="term" value="C:cytoplasm"/>
    <property type="evidence" value="ECO:0007669"/>
    <property type="project" value="TreeGrafter"/>
</dbReference>
<comment type="similarity">
    <text evidence="1">Belongs to the metallophosphoesterase superfamily. YfcE family.</text>
</comment>
<proteinExistence type="inferred from homology"/>
<dbReference type="SUPFAM" id="SSF56300">
    <property type="entry name" value="Metallo-dependent phosphatases"/>
    <property type="match status" value="1"/>
</dbReference>
<dbReference type="Proteomes" id="UP000317332">
    <property type="component" value="Unassembled WGS sequence"/>
</dbReference>
<dbReference type="InterPro" id="IPR029052">
    <property type="entry name" value="Metallo-depent_PP-like"/>
</dbReference>
<dbReference type="InterPro" id="IPR024654">
    <property type="entry name" value="Calcineurin-like_PHP_lpxH"/>
</dbReference>
<feature type="domain" description="Calcineurin-like phosphoesterase" evidence="2">
    <location>
        <begin position="1"/>
        <end position="196"/>
    </location>
</feature>
<dbReference type="Gene3D" id="3.60.21.10">
    <property type="match status" value="1"/>
</dbReference>
<evidence type="ECO:0000313" key="3">
    <source>
        <dbReference type="EMBL" id="TPV35969.1"/>
    </source>
</evidence>
<evidence type="ECO:0000259" key="2">
    <source>
        <dbReference type="Pfam" id="PF12850"/>
    </source>
</evidence>
<accession>A0A506PQU0</accession>